<feature type="non-terminal residue" evidence="3">
    <location>
        <position position="141"/>
    </location>
</feature>
<accession>A0A3L5TRP1</accession>
<feature type="non-terminal residue" evidence="3">
    <location>
        <position position="1"/>
    </location>
</feature>
<dbReference type="Gene3D" id="3.40.50.300">
    <property type="entry name" value="P-loop containing nucleotide triphosphate hydrolases"/>
    <property type="match status" value="1"/>
</dbReference>
<feature type="domain" description="Novel STAND NTPase 3" evidence="2">
    <location>
        <begin position="50"/>
        <end position="139"/>
    </location>
</feature>
<dbReference type="Pfam" id="PF20720">
    <property type="entry name" value="nSTAND3"/>
    <property type="match status" value="1"/>
</dbReference>
<name>A0A3L5TRP1_MYTGA</name>
<dbReference type="SUPFAM" id="SSF52540">
    <property type="entry name" value="P-loop containing nucleoside triphosphate hydrolases"/>
    <property type="match status" value="1"/>
</dbReference>
<feature type="coiled-coil region" evidence="1">
    <location>
        <begin position="1"/>
        <end position="35"/>
    </location>
</feature>
<organism evidence="3 4">
    <name type="scientific">Mytilus galloprovincialis</name>
    <name type="common">Mediterranean mussel</name>
    <dbReference type="NCBI Taxonomy" id="29158"/>
    <lineage>
        <taxon>Eukaryota</taxon>
        <taxon>Metazoa</taxon>
        <taxon>Spiralia</taxon>
        <taxon>Lophotrochozoa</taxon>
        <taxon>Mollusca</taxon>
        <taxon>Bivalvia</taxon>
        <taxon>Autobranchia</taxon>
        <taxon>Pteriomorphia</taxon>
        <taxon>Mytilida</taxon>
        <taxon>Mytiloidea</taxon>
        <taxon>Mytilidae</taxon>
        <taxon>Mytilinae</taxon>
        <taxon>Mytilus</taxon>
    </lineage>
</organism>
<dbReference type="Proteomes" id="UP000266721">
    <property type="component" value="Unassembled WGS sequence"/>
</dbReference>
<evidence type="ECO:0000256" key="1">
    <source>
        <dbReference type="SAM" id="Coils"/>
    </source>
</evidence>
<sequence length="141" mass="16184">LIQLEKQMENTNQHLRTVSQKMETLEIENNNVKEIYIKTLKEWEEKDMKYISTAASTFILQSLNQNRGVIITGSPGCGKSFVAHHEALTFEREGYEIIPCDGPSDVLKHFLAEKIQVFVIDDICGKFALNQHKADSWEQND</sequence>
<dbReference type="InterPro" id="IPR027417">
    <property type="entry name" value="P-loop_NTPase"/>
</dbReference>
<evidence type="ECO:0000259" key="2">
    <source>
        <dbReference type="Pfam" id="PF20720"/>
    </source>
</evidence>
<proteinExistence type="predicted"/>
<keyword evidence="1" id="KW-0175">Coiled coil</keyword>
<gene>
    <name evidence="3" type="ORF">AM593_09975</name>
</gene>
<protein>
    <recommendedName>
        <fullName evidence="2">Novel STAND NTPase 3 domain-containing protein</fullName>
    </recommendedName>
</protein>
<keyword evidence="4" id="KW-1185">Reference proteome</keyword>
<evidence type="ECO:0000313" key="3">
    <source>
        <dbReference type="EMBL" id="OPL22107.1"/>
    </source>
</evidence>
<dbReference type="InterPro" id="IPR049050">
    <property type="entry name" value="nSTAND3"/>
</dbReference>
<dbReference type="AlphaFoldDB" id="A0A3L5TRP1"/>
<evidence type="ECO:0000313" key="4">
    <source>
        <dbReference type="Proteomes" id="UP000266721"/>
    </source>
</evidence>
<comment type="caution">
    <text evidence="3">The sequence shown here is derived from an EMBL/GenBank/DDBJ whole genome shotgun (WGS) entry which is preliminary data.</text>
</comment>
<dbReference type="EMBL" id="KV588579">
    <property type="protein sequence ID" value="OPL22107.1"/>
    <property type="molecule type" value="Genomic_DNA"/>
</dbReference>
<reference evidence="3 4" key="1">
    <citation type="journal article" date="2016" name="PLoS ONE">
        <title>A First Insight into the Genome of the Filter-Feeder Mussel Mytilus galloprovincialis.</title>
        <authorList>
            <person name="Murgarella M."/>
            <person name="Puiu D."/>
            <person name="Novoa B."/>
            <person name="Figueras A."/>
            <person name="Posada D."/>
            <person name="Canchaya C."/>
        </authorList>
    </citation>
    <scope>NUCLEOTIDE SEQUENCE [LARGE SCALE GENOMIC DNA]</scope>
    <source>
        <tissue evidence="3">Muscle</tissue>
    </source>
</reference>